<dbReference type="InterPro" id="IPR032710">
    <property type="entry name" value="NTF2-like_dom_sf"/>
</dbReference>
<comment type="caution">
    <text evidence="4">The sequence shown here is derived from an EMBL/GenBank/DDBJ whole genome shotgun (WGS) entry which is preliminary data.</text>
</comment>
<evidence type="ECO:0000313" key="5">
    <source>
        <dbReference type="Proteomes" id="UP000316882"/>
    </source>
</evidence>
<dbReference type="STRING" id="54914.AV540_14005"/>
<dbReference type="SUPFAM" id="SSF88659">
    <property type="entry name" value="Sigma3 and sigma4 domains of RNA polymerase sigma factors"/>
    <property type="match status" value="1"/>
</dbReference>
<dbReference type="InterPro" id="IPR013249">
    <property type="entry name" value="RNA_pol_sigma70_r4_t2"/>
</dbReference>
<dbReference type="Pfam" id="PF08281">
    <property type="entry name" value="Sigma70_r4_2"/>
    <property type="match status" value="1"/>
</dbReference>
<organism evidence="4 5">
    <name type="scientific">Brevibacillus parabrevis</name>
    <dbReference type="NCBI Taxonomy" id="54914"/>
    <lineage>
        <taxon>Bacteria</taxon>
        <taxon>Bacillati</taxon>
        <taxon>Bacillota</taxon>
        <taxon>Bacilli</taxon>
        <taxon>Bacillales</taxon>
        <taxon>Paenibacillaceae</taxon>
        <taxon>Brevibacillus</taxon>
    </lineage>
</organism>
<dbReference type="Gene3D" id="1.10.10.10">
    <property type="entry name" value="Winged helix-like DNA-binding domain superfamily/Winged helix DNA-binding domain"/>
    <property type="match status" value="1"/>
</dbReference>
<dbReference type="RefSeq" id="WP_122966150.1">
    <property type="nucleotide sequence ID" value="NZ_BJMH01000040.1"/>
</dbReference>
<dbReference type="InterPro" id="IPR013324">
    <property type="entry name" value="RNA_pol_sigma_r3/r4-like"/>
</dbReference>
<dbReference type="InterPro" id="IPR014303">
    <property type="entry name" value="RNA_pol_sigma-70_ECF"/>
</dbReference>
<dbReference type="SUPFAM" id="SSF88946">
    <property type="entry name" value="Sigma2 domain of RNA polymerase sigma factors"/>
    <property type="match status" value="1"/>
</dbReference>
<dbReference type="NCBIfam" id="NF007214">
    <property type="entry name" value="PRK09636.1"/>
    <property type="match status" value="1"/>
</dbReference>
<evidence type="ECO:0000256" key="1">
    <source>
        <dbReference type="ARBA" id="ARBA00011344"/>
    </source>
</evidence>
<feature type="domain" description="RNA polymerase sigma-70 region 2" evidence="2">
    <location>
        <begin position="9"/>
        <end position="73"/>
    </location>
</feature>
<name>A0A4Y3PPU8_BREPA</name>
<dbReference type="PANTHER" id="PTHR30173:SF36">
    <property type="entry name" value="ECF RNA POLYMERASE SIGMA FACTOR SIGJ"/>
    <property type="match status" value="1"/>
</dbReference>
<keyword evidence="5" id="KW-1185">Reference proteome</keyword>
<dbReference type="InterPro" id="IPR014284">
    <property type="entry name" value="RNA_pol_sigma-70_dom"/>
</dbReference>
<dbReference type="Gene3D" id="3.10.450.50">
    <property type="match status" value="1"/>
</dbReference>
<dbReference type="EMBL" id="BJMH01000040">
    <property type="protein sequence ID" value="GEB35443.1"/>
    <property type="molecule type" value="Genomic_DNA"/>
</dbReference>
<dbReference type="PANTHER" id="PTHR30173">
    <property type="entry name" value="SIGMA 19 FACTOR"/>
    <property type="match status" value="1"/>
</dbReference>
<dbReference type="InterPro" id="IPR013325">
    <property type="entry name" value="RNA_pol_sigma_r2"/>
</dbReference>
<dbReference type="GeneID" id="87615050"/>
<evidence type="ECO:0000259" key="3">
    <source>
        <dbReference type="Pfam" id="PF08281"/>
    </source>
</evidence>
<evidence type="ECO:0000313" key="4">
    <source>
        <dbReference type="EMBL" id="GEB35443.1"/>
    </source>
</evidence>
<sequence length="292" mass="32732">MSVGIAEVYLQYKGLLFTLAYQMTGSVAEAEDIVQETFVALAGVDINDIQHVKSYLCKAVTNRCLDTLKSARWKREQYVGEWLPEPLFDDGGENDPLRTVIAQEHVSYSLLVLLDRLSPAERAVYVLRAALDFEYRTIADLLEKTEASCRKLYSRAQQRLKEPGLQVTAVPAPAKKLIEQLMHAISKADASALVQLLTQDAVLVSDGGGKARAALRPIFTNRRVASFWKGVWPRWADHSHMEIRSINGQDGIVVISEGQVKMTLQISLNQAEDRIERLFMVVNPDKLAHLQK</sequence>
<dbReference type="GO" id="GO:0016987">
    <property type="term" value="F:sigma factor activity"/>
    <property type="evidence" value="ECO:0007669"/>
    <property type="project" value="InterPro"/>
</dbReference>
<dbReference type="GO" id="GO:0006352">
    <property type="term" value="P:DNA-templated transcription initiation"/>
    <property type="evidence" value="ECO:0007669"/>
    <property type="project" value="InterPro"/>
</dbReference>
<dbReference type="GO" id="GO:0003677">
    <property type="term" value="F:DNA binding"/>
    <property type="evidence" value="ECO:0007669"/>
    <property type="project" value="InterPro"/>
</dbReference>
<dbReference type="InterPro" id="IPR036388">
    <property type="entry name" value="WH-like_DNA-bd_sf"/>
</dbReference>
<dbReference type="Proteomes" id="UP000316882">
    <property type="component" value="Unassembled WGS sequence"/>
</dbReference>
<comment type="subunit">
    <text evidence="1">Interacts transiently with the RNA polymerase catalytic core formed by RpoA, RpoB, RpoC and RpoZ (2 alpha, 1 beta, 1 beta' and 1 omega subunit) to form the RNA polymerase holoenzyme that can initiate transcription.</text>
</comment>
<dbReference type="Gene3D" id="1.10.1740.10">
    <property type="match status" value="1"/>
</dbReference>
<protein>
    <submittedName>
        <fullName evidence="4">RNA polymerase sigma factor SigJ</fullName>
    </submittedName>
</protein>
<dbReference type="Pfam" id="PF04542">
    <property type="entry name" value="Sigma70_r2"/>
    <property type="match status" value="1"/>
</dbReference>
<accession>A0A4Y3PPU8</accession>
<dbReference type="NCBIfam" id="TIGR02937">
    <property type="entry name" value="sigma70-ECF"/>
    <property type="match status" value="1"/>
</dbReference>
<feature type="domain" description="RNA polymerase sigma factor 70 region 4 type 2" evidence="3">
    <location>
        <begin position="110"/>
        <end position="159"/>
    </location>
</feature>
<dbReference type="InterPro" id="IPR007627">
    <property type="entry name" value="RNA_pol_sigma70_r2"/>
</dbReference>
<dbReference type="SUPFAM" id="SSF54427">
    <property type="entry name" value="NTF2-like"/>
    <property type="match status" value="1"/>
</dbReference>
<dbReference type="NCBIfam" id="TIGR02957">
    <property type="entry name" value="SigX4"/>
    <property type="match status" value="1"/>
</dbReference>
<proteinExistence type="predicted"/>
<evidence type="ECO:0000259" key="2">
    <source>
        <dbReference type="Pfam" id="PF04542"/>
    </source>
</evidence>
<reference evidence="4 5" key="1">
    <citation type="submission" date="2019-06" db="EMBL/GenBank/DDBJ databases">
        <title>Whole genome shotgun sequence of Brevibacillus parabrevis NBRC 12334.</title>
        <authorList>
            <person name="Hosoyama A."/>
            <person name="Uohara A."/>
            <person name="Ohji S."/>
            <person name="Ichikawa N."/>
        </authorList>
    </citation>
    <scope>NUCLEOTIDE SEQUENCE [LARGE SCALE GENOMIC DNA]</scope>
    <source>
        <strain evidence="4 5">NBRC 12334</strain>
    </source>
</reference>
<dbReference type="InterPro" id="IPR052704">
    <property type="entry name" value="ECF_Sigma-70_Domain"/>
</dbReference>
<dbReference type="AlphaFoldDB" id="A0A4Y3PPU8"/>
<gene>
    <name evidence="4" type="primary">rpoE_2</name>
    <name evidence="4" type="ORF">BPA01_50230</name>
</gene>